<dbReference type="RefSeq" id="WP_013854863.1">
    <property type="nucleotide sequence ID" value="NZ_CP061341.1"/>
</dbReference>
<reference evidence="2" key="1">
    <citation type="journal article" date="2022" name="Food Funct.">
        <title>Lactobacillus kefiranofaciens ZW18 from Kefir enhances the anti-tumor effect of anti-programmed cell death 1 (PD-1) immunotherapy by modulating the gut microbiota.</title>
        <authorList>
            <person name="Zhao J."/>
            <person name="Wang Y."/>
            <person name="Wang J."/>
            <person name="Lv M."/>
            <person name="Zhou C."/>
            <person name="Jia L."/>
            <person name="Geng W."/>
        </authorList>
    </citation>
    <scope>NUCLEOTIDE SEQUENCE</scope>
    <source>
        <strain evidence="2">ZW18</strain>
    </source>
</reference>
<sequence length="40" mass="4576">MTKEELEARLAKHAEEMDNGKSLSTKEIFKKLDKQLGLSK</sequence>
<gene>
    <name evidence="2" type="ORF">QEJ78_08785</name>
</gene>
<dbReference type="AlphaFoldDB" id="A0AAX3UD24"/>
<evidence type="ECO:0000256" key="1">
    <source>
        <dbReference type="SAM" id="MobiDB-lite"/>
    </source>
</evidence>
<name>A0AAX3UD24_9LACO</name>
<feature type="compositionally biased region" description="Basic and acidic residues" evidence="1">
    <location>
        <begin position="1"/>
        <end position="19"/>
    </location>
</feature>
<dbReference type="EMBL" id="CP123735">
    <property type="protein sequence ID" value="WGO85453.1"/>
    <property type="molecule type" value="Genomic_DNA"/>
</dbReference>
<evidence type="ECO:0000313" key="2">
    <source>
        <dbReference type="EMBL" id="WGO85453.1"/>
    </source>
</evidence>
<accession>A0AAX3UD24</accession>
<evidence type="ECO:0000313" key="3">
    <source>
        <dbReference type="Proteomes" id="UP001242513"/>
    </source>
</evidence>
<dbReference type="GeneID" id="80427522"/>
<organism evidence="2 3">
    <name type="scientific">Lactobacillus kefiranofaciens</name>
    <dbReference type="NCBI Taxonomy" id="267818"/>
    <lineage>
        <taxon>Bacteria</taxon>
        <taxon>Bacillati</taxon>
        <taxon>Bacillota</taxon>
        <taxon>Bacilli</taxon>
        <taxon>Lactobacillales</taxon>
        <taxon>Lactobacillaceae</taxon>
        <taxon>Lactobacillus</taxon>
    </lineage>
</organism>
<feature type="region of interest" description="Disordered" evidence="1">
    <location>
        <begin position="1"/>
        <end position="22"/>
    </location>
</feature>
<reference evidence="2" key="2">
    <citation type="submission" date="2023-04" db="EMBL/GenBank/DDBJ databases">
        <authorList>
            <person name="Wang Y."/>
        </authorList>
    </citation>
    <scope>NUCLEOTIDE SEQUENCE</scope>
    <source>
        <strain evidence="2">ZW18</strain>
    </source>
</reference>
<proteinExistence type="predicted"/>
<protein>
    <submittedName>
        <fullName evidence="2">Uncharacterized protein</fullName>
    </submittedName>
</protein>
<dbReference type="Proteomes" id="UP001242513">
    <property type="component" value="Chromosome"/>
</dbReference>